<evidence type="ECO:0000256" key="2">
    <source>
        <dbReference type="ARBA" id="ARBA00023239"/>
    </source>
</evidence>
<organism evidence="4 5">
    <name type="scientific">Desulfobulbus propionicus (strain ATCC 33891 / DSM 2032 / VKM B-1956 / 1pr3)</name>
    <dbReference type="NCBI Taxonomy" id="577650"/>
    <lineage>
        <taxon>Bacteria</taxon>
        <taxon>Pseudomonadati</taxon>
        <taxon>Thermodesulfobacteriota</taxon>
        <taxon>Desulfobulbia</taxon>
        <taxon>Desulfobulbales</taxon>
        <taxon>Desulfobulbaceae</taxon>
        <taxon>Desulfobulbus</taxon>
    </lineage>
</organism>
<dbReference type="SUPFAM" id="SSF52096">
    <property type="entry name" value="ClpP/crotonase"/>
    <property type="match status" value="1"/>
</dbReference>
<keyword evidence="2 4" id="KW-0456">Lyase</keyword>
<evidence type="ECO:0000313" key="4">
    <source>
        <dbReference type="EMBL" id="ADW16830.1"/>
    </source>
</evidence>
<dbReference type="InterPro" id="IPR001753">
    <property type="entry name" value="Enoyl-CoA_hydra/iso"/>
</dbReference>
<dbReference type="InterPro" id="IPR014748">
    <property type="entry name" value="Enoyl-CoA_hydra_C"/>
</dbReference>
<reference evidence="4 5" key="1">
    <citation type="journal article" date="2011" name="Stand. Genomic Sci.">
        <title>Complete genome sequence of Desulfobulbus propionicus type strain (1pr3).</title>
        <authorList>
            <person name="Pagani I."/>
            <person name="Lapidus A."/>
            <person name="Nolan M."/>
            <person name="Lucas S."/>
            <person name="Hammon N."/>
            <person name="Deshpande S."/>
            <person name="Cheng J.F."/>
            <person name="Chertkov O."/>
            <person name="Davenport K."/>
            <person name="Tapia R."/>
            <person name="Han C."/>
            <person name="Goodwin L."/>
            <person name="Pitluck S."/>
            <person name="Liolios K."/>
            <person name="Mavromatis K."/>
            <person name="Ivanova N."/>
            <person name="Mikhailova N."/>
            <person name="Pati A."/>
            <person name="Chen A."/>
            <person name="Palaniappan K."/>
            <person name="Land M."/>
            <person name="Hauser L."/>
            <person name="Chang Y.J."/>
            <person name="Jeffries C.D."/>
            <person name="Detter J.C."/>
            <person name="Brambilla E."/>
            <person name="Kannan K.P."/>
            <person name="Djao O.D."/>
            <person name="Rohde M."/>
            <person name="Pukall R."/>
            <person name="Spring S."/>
            <person name="Goker M."/>
            <person name="Sikorski J."/>
            <person name="Woyke T."/>
            <person name="Bristow J."/>
            <person name="Eisen J.A."/>
            <person name="Markowitz V."/>
            <person name="Hugenholtz P."/>
            <person name="Kyrpides N.C."/>
            <person name="Klenk H.P."/>
        </authorList>
    </citation>
    <scope>NUCLEOTIDE SEQUENCE [LARGE SCALE GENOMIC DNA]</scope>
    <source>
        <strain evidence="5">ATCC 33891 / DSM 2032 / 1pr3</strain>
    </source>
</reference>
<dbReference type="Pfam" id="PF00378">
    <property type="entry name" value="ECH_1"/>
    <property type="match status" value="1"/>
</dbReference>
<dbReference type="PANTHER" id="PTHR11941">
    <property type="entry name" value="ENOYL-COA HYDRATASE-RELATED"/>
    <property type="match status" value="1"/>
</dbReference>
<dbReference type="EC" id="4.2.1.17" evidence="4"/>
<dbReference type="PANTHER" id="PTHR11941:SF54">
    <property type="entry name" value="ENOYL-COA HYDRATASE, MITOCHONDRIAL"/>
    <property type="match status" value="1"/>
</dbReference>
<dbReference type="RefSeq" id="WP_015723375.1">
    <property type="nucleotide sequence ID" value="NC_014972.1"/>
</dbReference>
<evidence type="ECO:0000256" key="1">
    <source>
        <dbReference type="ARBA" id="ARBA00005254"/>
    </source>
</evidence>
<evidence type="ECO:0000313" key="5">
    <source>
        <dbReference type="Proteomes" id="UP000006365"/>
    </source>
</evidence>
<dbReference type="Gene3D" id="1.10.12.10">
    <property type="entry name" value="Lyase 2-enoyl-coa Hydratase, Chain A, domain 2"/>
    <property type="match status" value="1"/>
</dbReference>
<dbReference type="AlphaFoldDB" id="A0A7U3YK24"/>
<dbReference type="KEGG" id="dpr:Despr_0654"/>
<evidence type="ECO:0000256" key="3">
    <source>
        <dbReference type="RuleBase" id="RU003707"/>
    </source>
</evidence>
<dbReference type="CDD" id="cd06558">
    <property type="entry name" value="crotonase-like"/>
    <property type="match status" value="1"/>
</dbReference>
<dbReference type="InterPro" id="IPR029045">
    <property type="entry name" value="ClpP/crotonase-like_dom_sf"/>
</dbReference>
<dbReference type="GO" id="GO:0006635">
    <property type="term" value="P:fatty acid beta-oxidation"/>
    <property type="evidence" value="ECO:0007669"/>
    <property type="project" value="TreeGrafter"/>
</dbReference>
<dbReference type="InterPro" id="IPR018376">
    <property type="entry name" value="Enoyl-CoA_hyd/isom_CS"/>
</dbReference>
<keyword evidence="5" id="KW-1185">Reference proteome</keyword>
<name>A0A7U3YK24_DESPD</name>
<dbReference type="Gene3D" id="3.90.226.10">
    <property type="entry name" value="2-enoyl-CoA Hydratase, Chain A, domain 1"/>
    <property type="match status" value="1"/>
</dbReference>
<proteinExistence type="inferred from homology"/>
<dbReference type="Proteomes" id="UP000006365">
    <property type="component" value="Chromosome"/>
</dbReference>
<dbReference type="EMBL" id="CP002364">
    <property type="protein sequence ID" value="ADW16830.1"/>
    <property type="molecule type" value="Genomic_DNA"/>
</dbReference>
<dbReference type="GO" id="GO:0004300">
    <property type="term" value="F:enoyl-CoA hydratase activity"/>
    <property type="evidence" value="ECO:0007669"/>
    <property type="project" value="UniProtKB-EC"/>
</dbReference>
<protein>
    <submittedName>
        <fullName evidence="4">Short chain enoyl-CoA hydratase Enoyl-CoA hydratase</fullName>
        <ecNumber evidence="4">4.2.1.17</ecNumber>
    </submittedName>
</protein>
<dbReference type="PROSITE" id="PS00166">
    <property type="entry name" value="ENOYL_COA_HYDRATASE"/>
    <property type="match status" value="1"/>
</dbReference>
<accession>A0A7U3YK24</accession>
<gene>
    <name evidence="4" type="ordered locus">Despr_0654</name>
</gene>
<sequence length="267" mass="28993">MEYKEILFEVDEGIATLTLNRADIRNAITHPDMIAEIKSACDQVNSHLDIRVLILTAVDPAFSSGGNVKDMKERKGMFAGTPAEIVEQYRKNLQEVLLSVYNVEIPTIAAINGSAVGAGCGLALMCDIRVASRKATFGETFLNVGLIPGDGSAFTLPRVIGMAKASELIFTAETIDADAALDLGLINHVVDHEELLAKSRNIAAKIAGRPPQAVRLTKKLLRLGPQSTLEQSMLQAAAYQSLCHFTDDHMEALNAMFEKRKPLFQGK</sequence>
<comment type="similarity">
    <text evidence="1 3">Belongs to the enoyl-CoA hydratase/isomerase family.</text>
</comment>